<evidence type="ECO:0000313" key="1">
    <source>
        <dbReference type="EMBL" id="SVB87111.1"/>
    </source>
</evidence>
<dbReference type="EMBL" id="UINC01061487">
    <property type="protein sequence ID" value="SVB87111.1"/>
    <property type="molecule type" value="Genomic_DNA"/>
</dbReference>
<dbReference type="PROSITE" id="PS51257">
    <property type="entry name" value="PROKAR_LIPOPROTEIN"/>
    <property type="match status" value="1"/>
</dbReference>
<organism evidence="1">
    <name type="scientific">marine metagenome</name>
    <dbReference type="NCBI Taxonomy" id="408172"/>
    <lineage>
        <taxon>unclassified sequences</taxon>
        <taxon>metagenomes</taxon>
        <taxon>ecological metagenomes</taxon>
    </lineage>
</organism>
<protein>
    <submittedName>
        <fullName evidence="1">Uncharacterized protein</fullName>
    </submittedName>
</protein>
<name>A0A382HKS6_9ZZZZ</name>
<proteinExistence type="predicted"/>
<sequence>MDKVKLFATLVLFPLLLVSCGEEVIPVTLSKELTDKKVTMTNFKMENKNLSIYLTAEKAFQGQLVAKAMNAKSLEVGRAVSPELDFADDDAKSVEFKFDAKLDETIVTKYL</sequence>
<accession>A0A382HKS6</accession>
<feature type="non-terminal residue" evidence="1">
    <location>
        <position position="111"/>
    </location>
</feature>
<gene>
    <name evidence="1" type="ORF">METZ01_LOCUS239965</name>
</gene>
<dbReference type="AlphaFoldDB" id="A0A382HKS6"/>
<reference evidence="1" key="1">
    <citation type="submission" date="2018-05" db="EMBL/GenBank/DDBJ databases">
        <authorList>
            <person name="Lanie J.A."/>
            <person name="Ng W.-L."/>
            <person name="Kazmierczak K.M."/>
            <person name="Andrzejewski T.M."/>
            <person name="Davidsen T.M."/>
            <person name="Wayne K.J."/>
            <person name="Tettelin H."/>
            <person name="Glass J.I."/>
            <person name="Rusch D."/>
            <person name="Podicherti R."/>
            <person name="Tsui H.-C.T."/>
            <person name="Winkler M.E."/>
        </authorList>
    </citation>
    <scope>NUCLEOTIDE SEQUENCE</scope>
</reference>